<dbReference type="InterPro" id="IPR050180">
    <property type="entry name" value="RNR_Ribonuclease"/>
</dbReference>
<dbReference type="SMART" id="SM00955">
    <property type="entry name" value="RNB"/>
    <property type="match status" value="1"/>
</dbReference>
<dbReference type="InterPro" id="IPR057912">
    <property type="entry name" value="OB_CYT4_C"/>
</dbReference>
<dbReference type="RefSeq" id="XP_070868675.1">
    <property type="nucleotide sequence ID" value="XM_071008372.1"/>
</dbReference>
<feature type="domain" description="RNB" evidence="2">
    <location>
        <begin position="564"/>
        <end position="914"/>
    </location>
</feature>
<keyword evidence="4" id="KW-1185">Reference proteome</keyword>
<comment type="caution">
    <text evidence="3">The sequence shown here is derived from an EMBL/GenBank/DDBJ whole genome shotgun (WGS) entry which is preliminary data.</text>
</comment>
<dbReference type="GeneID" id="98123016"/>
<dbReference type="Pfam" id="PF00773">
    <property type="entry name" value="RNB"/>
    <property type="match status" value="1"/>
</dbReference>
<reference evidence="3 4" key="1">
    <citation type="journal article" date="2024" name="Commun. Biol.">
        <title>Comparative genomic analysis of thermophilic fungi reveals convergent evolutionary adaptations and gene losses.</title>
        <authorList>
            <person name="Steindorff A.S."/>
            <person name="Aguilar-Pontes M.V."/>
            <person name="Robinson A.J."/>
            <person name="Andreopoulos B."/>
            <person name="LaButti K."/>
            <person name="Kuo A."/>
            <person name="Mondo S."/>
            <person name="Riley R."/>
            <person name="Otillar R."/>
            <person name="Haridas S."/>
            <person name="Lipzen A."/>
            <person name="Grimwood J."/>
            <person name="Schmutz J."/>
            <person name="Clum A."/>
            <person name="Reid I.D."/>
            <person name="Moisan M.C."/>
            <person name="Butler G."/>
            <person name="Nguyen T.T.M."/>
            <person name="Dewar K."/>
            <person name="Conant G."/>
            <person name="Drula E."/>
            <person name="Henrissat B."/>
            <person name="Hansel C."/>
            <person name="Singer S."/>
            <person name="Hutchinson M.I."/>
            <person name="de Vries R.P."/>
            <person name="Natvig D.O."/>
            <person name="Powell A.J."/>
            <person name="Tsang A."/>
            <person name="Grigoriev I.V."/>
        </authorList>
    </citation>
    <scope>NUCLEOTIDE SEQUENCE [LARGE SCALE GENOMIC DNA]</scope>
    <source>
        <strain evidence="3 4">ATCC 22073</strain>
    </source>
</reference>
<feature type="region of interest" description="Disordered" evidence="1">
    <location>
        <begin position="39"/>
        <end position="62"/>
    </location>
</feature>
<accession>A0ABR4DI49</accession>
<organism evidence="3 4">
    <name type="scientific">Remersonia thermophila</name>
    <dbReference type="NCBI Taxonomy" id="72144"/>
    <lineage>
        <taxon>Eukaryota</taxon>
        <taxon>Fungi</taxon>
        <taxon>Dikarya</taxon>
        <taxon>Ascomycota</taxon>
        <taxon>Pezizomycotina</taxon>
        <taxon>Sordariomycetes</taxon>
        <taxon>Sordariomycetidae</taxon>
        <taxon>Sordariales</taxon>
        <taxon>Sordariales incertae sedis</taxon>
        <taxon>Remersonia</taxon>
    </lineage>
</organism>
<dbReference type="Pfam" id="PF23214">
    <property type="entry name" value="SH3_CYT4"/>
    <property type="match status" value="1"/>
</dbReference>
<proteinExistence type="predicted"/>
<evidence type="ECO:0000259" key="2">
    <source>
        <dbReference type="SMART" id="SM00955"/>
    </source>
</evidence>
<dbReference type="InterPro" id="IPR012340">
    <property type="entry name" value="NA-bd_OB-fold"/>
</dbReference>
<dbReference type="EMBL" id="JAZGUE010000002">
    <property type="protein sequence ID" value="KAL2269951.1"/>
    <property type="molecule type" value="Genomic_DNA"/>
</dbReference>
<gene>
    <name evidence="3" type="ORF">VTJ83DRAFT_2135</name>
</gene>
<dbReference type="Pfam" id="PF23216">
    <property type="entry name" value="WHD_CYT4"/>
    <property type="match status" value="1"/>
</dbReference>
<dbReference type="PANTHER" id="PTHR23355">
    <property type="entry name" value="RIBONUCLEASE"/>
    <property type="match status" value="1"/>
</dbReference>
<evidence type="ECO:0000313" key="3">
    <source>
        <dbReference type="EMBL" id="KAL2269951.1"/>
    </source>
</evidence>
<dbReference type="InterPro" id="IPR001900">
    <property type="entry name" value="RNase_II/R"/>
</dbReference>
<dbReference type="PANTHER" id="PTHR23355:SF65">
    <property type="entry name" value="EXORIBONUCLEASE CYT-4, PUTATIVE (AFU_ORTHOLOGUE AFUA_7G01550)-RELATED"/>
    <property type="match status" value="1"/>
</dbReference>
<dbReference type="Proteomes" id="UP001600064">
    <property type="component" value="Unassembled WGS sequence"/>
</dbReference>
<dbReference type="Pfam" id="PF25522">
    <property type="entry name" value="OB_cyt-4"/>
    <property type="match status" value="1"/>
</dbReference>
<sequence length="1096" mass="121064">MMRRGAHNYVCWRCLAFRPADSIFLPTQVRTLSSSSLSLSSLSSSSSPTSSSTSTSSTTWTTTPVARPARLWLLSRTLAPLGRSPLRSASTDSTARSGSSFDWSPVHASLQASRNPNSIRERLKKWEAENPVPALAMPADEPAYGVGNMLTRPQSEFAVRVDLATEDDHDTTHFDGADMVDAGLEAAVLSPGDLVEVNTGTWKVSLLAILLGRFNGHLHFYTHTGKWFTCRNIRSGFVVKGFIQDPAELQAVINAIPSLSASETVLNQLQDLNLGPSRDVGASLIRRMYKFQAESRLIHQTYVERLSRASAQLGSEEKILSLREITDLLLPASLKRNKGAFPPEALYAVHSVIENEDIAFRALNRGARHHEGYPYALYPAAVQANVIRVEEMVRQYCELLSQAKPSSRRLARGTAGAFTEFLQQARKLIDRSREQRAWSPYGMLGPRKKDAAALDPSEIPAFSDTGLALLRFIEHWAACDGFRPGSEYHWIGASILRLVDRYPDALLDASTGWTFLQEIGWLPPWDVSARHALRLPEQKIQRHMAEPEVAGPAELGPDRVAHLRQDFARSTVYCIDSADTLDVDDGISLEAAGAGKYWIHVHVADPASRLAPDSELAKLAAVKSQSSYLAGFQHPMLDHPAIREAFSLGPNQPTLTFSALVDEDGHLLDSKITPGTLRDVVYITPEDVASVVEDTGHLHVPPQVLEVGARPAAGSQPARRMAKPADLSKAHRHDLKTLSKLAAALQRNRVERGALPAYPPKPKATVSLDGVSREVAHNDLVFYNGDPYIRVAYDNPGNPLVSSIMQLAGEVGARWCYERDIPIPYRVQLNTDRESAEALRAFTNDVLLPQLAAGKNPPRKHWDVMMNFVGGFAMTTTPGPNLIMGLDLYTKVTSPLRRYPDLVVHWQIEAALLEEHQRGRSLAIRPPPGGRAEDAPAEAAVATAKEGSLAFLPFSRKALEDAILPRLRIRERHSRLTDNFDGNGQWILQALVRAWRFGDVSPGAPPLPRTFRYTVTSVTPRRTLKGELDWFDRPAVVELEHLNDVVRLADIKAGDVFEVELADVNVRDNRICAKLLRRIEQAKREEEESTGEPSSP</sequence>
<evidence type="ECO:0000313" key="4">
    <source>
        <dbReference type="Proteomes" id="UP001600064"/>
    </source>
</evidence>
<dbReference type="SUPFAM" id="SSF50249">
    <property type="entry name" value="Nucleic acid-binding proteins"/>
    <property type="match status" value="1"/>
</dbReference>
<name>A0ABR4DI49_9PEZI</name>
<dbReference type="InterPro" id="IPR056625">
    <property type="entry name" value="SH3_CYT4"/>
</dbReference>
<evidence type="ECO:0000256" key="1">
    <source>
        <dbReference type="SAM" id="MobiDB-lite"/>
    </source>
</evidence>
<protein>
    <recommendedName>
        <fullName evidence="2">RNB domain-containing protein</fullName>
    </recommendedName>
</protein>
<dbReference type="InterPro" id="IPR056624">
    <property type="entry name" value="WH_CYT4"/>
</dbReference>